<sequence length="217" mass="22780">MFKKIPFLVVFLALSGSLAMSPPAGAAEPNGLYTPHGPTAIKLNAPHVAKVSLTSPDVAVLNALLKLGLPMQFSPAVNGQDNFLMTINNPLDSGKPIQLHGVWSMLTSSRFQVDIDFRELIAAVQQRGGGVTVTRNSFAGKVLDNGNLKGAYDLGLIISLSGTSMNLRAAGTYVATPLLLAATRAEGPEAVTQDSTASANAITLERFVLNVLEEGPQ</sequence>
<protein>
    <submittedName>
        <fullName evidence="2">Uncharacterized protein</fullName>
    </submittedName>
</protein>
<dbReference type="AlphaFoldDB" id="A0AA35UDT8"/>
<feature type="chain" id="PRO_5041200265" evidence="1">
    <location>
        <begin position="27"/>
        <end position="217"/>
    </location>
</feature>
<keyword evidence="1" id="KW-0732">Signal</keyword>
<proteinExistence type="predicted"/>
<evidence type="ECO:0000313" key="2">
    <source>
        <dbReference type="EMBL" id="CAI8812464.1"/>
    </source>
</evidence>
<accession>A0AA35UDT8</accession>
<evidence type="ECO:0000313" key="3">
    <source>
        <dbReference type="Proteomes" id="UP001158598"/>
    </source>
</evidence>
<organism evidence="2 3">
    <name type="scientific">Methylococcus capsulatus</name>
    <dbReference type="NCBI Taxonomy" id="414"/>
    <lineage>
        <taxon>Bacteria</taxon>
        <taxon>Pseudomonadati</taxon>
        <taxon>Pseudomonadota</taxon>
        <taxon>Gammaproteobacteria</taxon>
        <taxon>Methylococcales</taxon>
        <taxon>Methylococcaceae</taxon>
        <taxon>Methylococcus</taxon>
    </lineage>
</organism>
<evidence type="ECO:0000256" key="1">
    <source>
        <dbReference type="SAM" id="SignalP"/>
    </source>
</evidence>
<reference evidence="2" key="1">
    <citation type="submission" date="2023-03" db="EMBL/GenBank/DDBJ databases">
        <authorList>
            <person name="Pearce D."/>
        </authorList>
    </citation>
    <scope>NUCLEOTIDE SEQUENCE</scope>
    <source>
        <strain evidence="2">Mc</strain>
    </source>
</reference>
<dbReference type="RefSeq" id="WP_017365539.1">
    <property type="nucleotide sequence ID" value="NZ_OX458332.1"/>
</dbReference>
<dbReference type="EMBL" id="OX458332">
    <property type="protein sequence ID" value="CAI8812464.1"/>
    <property type="molecule type" value="Genomic_DNA"/>
</dbReference>
<dbReference type="Proteomes" id="UP001158598">
    <property type="component" value="Chromosome"/>
</dbReference>
<gene>
    <name evidence="2" type="ORF">MCNOR_1781</name>
</gene>
<feature type="signal peptide" evidence="1">
    <location>
        <begin position="1"/>
        <end position="26"/>
    </location>
</feature>
<name>A0AA35UDT8_METCP</name>